<keyword evidence="3" id="KW-1185">Reference proteome</keyword>
<proteinExistence type="predicted"/>
<feature type="domain" description="HhH-GPD" evidence="1">
    <location>
        <begin position="67"/>
        <end position="164"/>
    </location>
</feature>
<reference evidence="3" key="1">
    <citation type="journal article" date="2019" name="Int. J. Syst. Evol. Microbiol.">
        <title>The Global Catalogue of Microorganisms (GCM) 10K type strain sequencing project: providing services to taxonomists for standard genome sequencing and annotation.</title>
        <authorList>
            <consortium name="The Broad Institute Genomics Platform"/>
            <consortium name="The Broad Institute Genome Sequencing Center for Infectious Disease"/>
            <person name="Wu L."/>
            <person name="Ma J."/>
        </authorList>
    </citation>
    <scope>NUCLEOTIDE SEQUENCE [LARGE SCALE GENOMIC DNA]</scope>
    <source>
        <strain evidence="3">CGMCC 4.7367</strain>
    </source>
</reference>
<organism evidence="2 3">
    <name type="scientific">Lentzea cavernae</name>
    <dbReference type="NCBI Taxonomy" id="2020703"/>
    <lineage>
        <taxon>Bacteria</taxon>
        <taxon>Bacillati</taxon>
        <taxon>Actinomycetota</taxon>
        <taxon>Actinomycetes</taxon>
        <taxon>Pseudonocardiales</taxon>
        <taxon>Pseudonocardiaceae</taxon>
        <taxon>Lentzea</taxon>
    </lineage>
</organism>
<dbReference type="Pfam" id="PF00730">
    <property type="entry name" value="HhH-GPD"/>
    <property type="match status" value="1"/>
</dbReference>
<comment type="caution">
    <text evidence="2">The sequence shown here is derived from an EMBL/GenBank/DDBJ whole genome shotgun (WGS) entry which is preliminary data.</text>
</comment>
<gene>
    <name evidence="2" type="ORF">GCM10017774_28150</name>
</gene>
<dbReference type="Proteomes" id="UP000605568">
    <property type="component" value="Unassembled WGS sequence"/>
</dbReference>
<evidence type="ECO:0000313" key="3">
    <source>
        <dbReference type="Proteomes" id="UP000605568"/>
    </source>
</evidence>
<dbReference type="InterPro" id="IPR003265">
    <property type="entry name" value="HhH-GPD_domain"/>
</dbReference>
<evidence type="ECO:0000313" key="2">
    <source>
        <dbReference type="EMBL" id="GHH38161.1"/>
    </source>
</evidence>
<protein>
    <submittedName>
        <fullName evidence="2">(Fe-S)-cluster assembly protein</fullName>
    </submittedName>
</protein>
<name>A0ABQ3MCF7_9PSEU</name>
<dbReference type="InterPro" id="IPR011257">
    <property type="entry name" value="DNA_glycosylase"/>
</dbReference>
<accession>A0ABQ3MCF7</accession>
<dbReference type="SUPFAM" id="SSF48150">
    <property type="entry name" value="DNA-glycosylase"/>
    <property type="match status" value="1"/>
</dbReference>
<sequence>MRAFFIDERRADFVRTDMSGRTSRRDHGAPPLAGRARIAAMTRTVCLAQNPDADALLASDMFALLTGMLLDQQIPMEKAFSGPKVLADRMGGLDVRRIAEADPEAFAAVMATPPAVHRFPGSMAKRVQALSQFVVENYDGDVTRIWADGDGAAVFKRLKALPGFGDQKAKIFLALLGKQFGVEPRGWREAAGHYGDEGSRRSVADVRDQQSLLEVRDFKKAAKAAAKK</sequence>
<dbReference type="InterPro" id="IPR017658">
    <property type="entry name" value="HhH-GPD_base_excis"/>
</dbReference>
<evidence type="ECO:0000259" key="1">
    <source>
        <dbReference type="Pfam" id="PF00730"/>
    </source>
</evidence>
<dbReference type="EMBL" id="BNAR01000003">
    <property type="protein sequence ID" value="GHH38161.1"/>
    <property type="molecule type" value="Genomic_DNA"/>
</dbReference>
<dbReference type="NCBIfam" id="TIGR03252">
    <property type="entry name" value="HhH-GPD-type base excision DNA repair protein"/>
    <property type="match status" value="1"/>
</dbReference>